<evidence type="ECO:0000256" key="1">
    <source>
        <dbReference type="SAM" id="MobiDB-lite"/>
    </source>
</evidence>
<organism evidence="2 3">
    <name type="scientific">Neurospora crassa (strain ATCC 24698 / 74-OR23-1A / CBS 708.71 / DSM 1257 / FGSC 987)</name>
    <dbReference type="NCBI Taxonomy" id="367110"/>
    <lineage>
        <taxon>Eukaryota</taxon>
        <taxon>Fungi</taxon>
        <taxon>Dikarya</taxon>
        <taxon>Ascomycota</taxon>
        <taxon>Pezizomycotina</taxon>
        <taxon>Sordariomycetes</taxon>
        <taxon>Sordariomycetidae</taxon>
        <taxon>Sordariales</taxon>
        <taxon>Sordariaceae</taxon>
        <taxon>Neurospora</taxon>
    </lineage>
</organism>
<feature type="region of interest" description="Disordered" evidence="1">
    <location>
        <begin position="408"/>
        <end position="446"/>
    </location>
</feature>
<dbReference type="EMBL" id="CM002241">
    <property type="protein sequence ID" value="EAA28997.1"/>
    <property type="molecule type" value="Genomic_DNA"/>
</dbReference>
<dbReference type="PaxDb" id="5141-EFNCRP00000001491"/>
<sequence length="514" mass="56486">MPQAVTEASPDLAIALDVPNREFNPGEPITGRVYRHSHVVSPEALVSIKLYGRTKVRVDYTTNSGNSNHHHTVRSRFELLGSGPAFYNTLFRGPIHIPPDGSKPESWPFSFSLPFGPVNPQGICEGAHNKQKHSFLPIDPPDQITSHPLPFTFYTQIGSRYYNGIEAYVEYVLEAEFFEQHTSRFSSSPSAKKTATAVLPITLRPPPIPPLHPDEWRLGRFVKREGVRTQRLIPEFADSEELSFKQKTLKLFHSSKVPKYSFDVLVITPGVIQLGSVDPVPFRVAAVPRLGPADETSDEVKELERTPTVSVVSLRMVVKARTEVKVGNSRIWDRYTDKTDKVVEWSWMWKEGEEGMALPVWDRRLGSGAGAGADAGLEGEEKKEKKEKMALGEKGQFMDEKAALKEGMSPAAAGGAGGGDGGGSSSSGGGGPASGPTGEPPARDIGAELGLRFNPTELAYNGGPAKLRALLYPDFMTYNIRRTHELKWEMVLAVAKETVKVSNEQVVRFVAPWT</sequence>
<dbReference type="Gene3D" id="2.60.40.640">
    <property type="match status" value="1"/>
</dbReference>
<dbReference type="AlphaFoldDB" id="Q7S0Y2"/>
<dbReference type="KEGG" id="ncr:NCU05922"/>
<evidence type="ECO:0000313" key="2">
    <source>
        <dbReference type="EMBL" id="EAA28997.1"/>
    </source>
</evidence>
<dbReference type="OrthoDB" id="2333384at2759"/>
<dbReference type="HOGENOM" id="CLU_042066_1_0_1"/>
<accession>Q7S0Y2</accession>
<dbReference type="GeneID" id="3874380"/>
<protein>
    <recommendedName>
        <fullName evidence="4">Arrestin-like N-terminal domain-containing protein</fullName>
    </recommendedName>
</protein>
<feature type="compositionally biased region" description="Gly residues" evidence="1">
    <location>
        <begin position="414"/>
        <end position="433"/>
    </location>
</feature>
<dbReference type="InParanoid" id="Q7S0Y2"/>
<reference evidence="2 3" key="1">
    <citation type="journal article" date="2003" name="Nature">
        <title>The genome sequence of the filamentous fungus Neurospora crassa.</title>
        <authorList>
            <person name="Galagan J.E."/>
            <person name="Calvo S.E."/>
            <person name="Borkovich K.A."/>
            <person name="Selker E.U."/>
            <person name="Read N.D."/>
            <person name="Jaffe D."/>
            <person name="FitzHugh W."/>
            <person name="Ma L.J."/>
            <person name="Smirnov S."/>
            <person name="Purcell S."/>
            <person name="Rehman B."/>
            <person name="Elkins T."/>
            <person name="Engels R."/>
            <person name="Wang S."/>
            <person name="Nielsen C.B."/>
            <person name="Butler J."/>
            <person name="Endrizzi M."/>
            <person name="Qui D."/>
            <person name="Ianakiev P."/>
            <person name="Bell-Pedersen D."/>
            <person name="Nelson M.A."/>
            <person name="Werner-Washburne M."/>
            <person name="Selitrennikoff C.P."/>
            <person name="Kinsey J.A."/>
            <person name="Braun E.L."/>
            <person name="Zelter A."/>
            <person name="Schulte U."/>
            <person name="Kothe G.O."/>
            <person name="Jedd G."/>
            <person name="Mewes W."/>
            <person name="Staben C."/>
            <person name="Marcotte E."/>
            <person name="Greenberg D."/>
            <person name="Roy A."/>
            <person name="Foley K."/>
            <person name="Naylor J."/>
            <person name="Stange-Thomann N."/>
            <person name="Barrett R."/>
            <person name="Gnerre S."/>
            <person name="Kamal M."/>
            <person name="Kamvysselis M."/>
            <person name="Mauceli E."/>
            <person name="Bielke C."/>
            <person name="Rudd S."/>
            <person name="Frishman D."/>
            <person name="Krystofova S."/>
            <person name="Rasmussen C."/>
            <person name="Metzenberg R.L."/>
            <person name="Perkins D.D."/>
            <person name="Kroken S."/>
            <person name="Cogoni C."/>
            <person name="Macino G."/>
            <person name="Catcheside D."/>
            <person name="Li W."/>
            <person name="Pratt R.J."/>
            <person name="Osmani S.A."/>
            <person name="DeSouza C.P."/>
            <person name="Glass L."/>
            <person name="Orbach M.J."/>
            <person name="Berglund J.A."/>
            <person name="Voelker R."/>
            <person name="Yarden O."/>
            <person name="Plamann M."/>
            <person name="Seiler S."/>
            <person name="Dunlap J."/>
            <person name="Radford A."/>
            <person name="Aramayo R."/>
            <person name="Natvig D.O."/>
            <person name="Alex L.A."/>
            <person name="Mannhaupt G."/>
            <person name="Ebbole D.J."/>
            <person name="Freitag M."/>
            <person name="Paulsen I."/>
            <person name="Sachs M.S."/>
            <person name="Lander E.S."/>
            <person name="Nusbaum C."/>
            <person name="Birren B."/>
        </authorList>
    </citation>
    <scope>NUCLEOTIDE SEQUENCE [LARGE SCALE GENOMIC DNA]</scope>
    <source>
        <strain evidence="3">ATCC 24698 / 74-OR23-1A / CBS 708.71 / DSM 1257 / FGSC 987</strain>
    </source>
</reference>
<proteinExistence type="predicted"/>
<evidence type="ECO:0000313" key="3">
    <source>
        <dbReference type="Proteomes" id="UP000001805"/>
    </source>
</evidence>
<dbReference type="RefSeq" id="XP_958233.1">
    <property type="nucleotide sequence ID" value="XM_953140.2"/>
</dbReference>
<dbReference type="InterPro" id="IPR014752">
    <property type="entry name" value="Arrestin-like_C"/>
</dbReference>
<dbReference type="Proteomes" id="UP000001805">
    <property type="component" value="Chromosome 5, Linkage Group VI"/>
</dbReference>
<feature type="region of interest" description="Disordered" evidence="1">
    <location>
        <begin position="370"/>
        <end position="395"/>
    </location>
</feature>
<gene>
    <name evidence="2" type="ORF">NCU05922</name>
</gene>
<feature type="compositionally biased region" description="Basic and acidic residues" evidence="1">
    <location>
        <begin position="379"/>
        <end position="395"/>
    </location>
</feature>
<name>Q7S0Y2_NEUCR</name>
<dbReference type="VEuPathDB" id="FungiDB:NCU05922"/>
<evidence type="ECO:0008006" key="4">
    <source>
        <dbReference type="Google" id="ProtNLM"/>
    </source>
</evidence>
<keyword evidence="3" id="KW-1185">Reference proteome</keyword>